<dbReference type="EMBL" id="QHCT01000011">
    <property type="protein sequence ID" value="RHX84751.1"/>
    <property type="molecule type" value="Genomic_DNA"/>
</dbReference>
<evidence type="ECO:0000313" key="1">
    <source>
        <dbReference type="EMBL" id="RHX84751.1"/>
    </source>
</evidence>
<gene>
    <name evidence="1" type="ORF">DLM75_22320</name>
</gene>
<name>A0A396YNP4_9LEPT</name>
<accession>A0A396YNP4</accession>
<dbReference type="Proteomes" id="UP000265798">
    <property type="component" value="Unassembled WGS sequence"/>
</dbReference>
<protein>
    <submittedName>
        <fullName evidence="1">Uncharacterized protein</fullName>
    </submittedName>
</protein>
<sequence length="81" mass="9282">MIDCRALPEQFEPEKRRNARLLQSAQELDPTFTVFGAEFTINSCIMASDVVSFFSSQFVNKAPKDKKATVKQIARTFIFFK</sequence>
<dbReference type="AlphaFoldDB" id="A0A396YNP4"/>
<comment type="caution">
    <text evidence="1">The sequence shown here is derived from an EMBL/GenBank/DDBJ whole genome shotgun (WGS) entry which is preliminary data.</text>
</comment>
<evidence type="ECO:0000313" key="2">
    <source>
        <dbReference type="Proteomes" id="UP000265798"/>
    </source>
</evidence>
<organism evidence="1 2">
    <name type="scientific">Leptospira stimsonii</name>
    <dbReference type="NCBI Taxonomy" id="2202203"/>
    <lineage>
        <taxon>Bacteria</taxon>
        <taxon>Pseudomonadati</taxon>
        <taxon>Spirochaetota</taxon>
        <taxon>Spirochaetia</taxon>
        <taxon>Leptospirales</taxon>
        <taxon>Leptospiraceae</taxon>
        <taxon>Leptospira</taxon>
    </lineage>
</organism>
<reference evidence="2" key="1">
    <citation type="submission" date="2018-05" db="EMBL/GenBank/DDBJ databases">
        <title>Leptospira yasudae sp. nov. and Leptospira stimsonii sp. nov., two pathogenic species of the genus Leptospira isolated from environmental sources.</title>
        <authorList>
            <person name="Casanovas-Massana A."/>
            <person name="Hamond C."/>
            <person name="Santos L.A."/>
            <person name="Hacker K.P."/>
            <person name="Balassiano I."/>
            <person name="Medeiros M.A."/>
            <person name="Reis M.G."/>
            <person name="Ko A.I."/>
            <person name="Wunder E.A."/>
        </authorList>
    </citation>
    <scope>NUCLEOTIDE SEQUENCE [LARGE SCALE GENOMIC DNA]</scope>
    <source>
        <strain evidence="2">Yale</strain>
    </source>
</reference>
<proteinExistence type="predicted"/>